<keyword evidence="2" id="KW-1185">Reference proteome</keyword>
<dbReference type="EMBL" id="MPJW01000148">
    <property type="protein sequence ID" value="OLU38861.1"/>
    <property type="molecule type" value="Genomic_DNA"/>
</dbReference>
<dbReference type="PANTHER" id="PTHR13061:SF29">
    <property type="entry name" value="GAMMA CARBONIC ANHYDRASE-LIKE 1, MITOCHONDRIAL-RELATED"/>
    <property type="match status" value="1"/>
</dbReference>
<dbReference type="InterPro" id="IPR050484">
    <property type="entry name" value="Transf_Hexapept/Carb_Anhydrase"/>
</dbReference>
<dbReference type="InterPro" id="IPR001451">
    <property type="entry name" value="Hexapep"/>
</dbReference>
<organism evidence="1 2">
    <name type="scientific">Ileibacterium valens</name>
    <dbReference type="NCBI Taxonomy" id="1862668"/>
    <lineage>
        <taxon>Bacteria</taxon>
        <taxon>Bacillati</taxon>
        <taxon>Bacillota</taxon>
        <taxon>Erysipelotrichia</taxon>
        <taxon>Erysipelotrichales</taxon>
        <taxon>Erysipelotrichaceae</taxon>
        <taxon>Ileibacterium</taxon>
    </lineage>
</organism>
<proteinExistence type="predicted"/>
<sequence length="172" mass="18521">MNKEQKCKEPKTSIEDGIFVAPSAVCKGKITIEPQSSIWYNAVIRADQAPIEIGRRSNIQDGAICHVDKDFPLHIGNDVTIGHGAIIHGCTIEDQTLVGMGAIIMNGARIGSDSIIGAGALIPEGKVIEPGSLVMGIPGKVIRKLSEQEIEYIKENANHYVQEALDYAKSET</sequence>
<gene>
    <name evidence="1" type="ORF">BO222_07715</name>
</gene>
<dbReference type="Gene3D" id="2.160.10.10">
    <property type="entry name" value="Hexapeptide repeat proteins"/>
    <property type="match status" value="1"/>
</dbReference>
<dbReference type="AlphaFoldDB" id="A0A1U7NFA2"/>
<protein>
    <submittedName>
        <fullName evidence="1">Gamma carbonic anhydrase family protein</fullName>
    </submittedName>
</protein>
<dbReference type="CDD" id="cd04645">
    <property type="entry name" value="LbH_gamma_CA_like"/>
    <property type="match status" value="1"/>
</dbReference>
<evidence type="ECO:0000313" key="2">
    <source>
        <dbReference type="Proteomes" id="UP000186341"/>
    </source>
</evidence>
<dbReference type="InterPro" id="IPR011004">
    <property type="entry name" value="Trimer_LpxA-like_sf"/>
</dbReference>
<reference evidence="1 2" key="1">
    <citation type="submission" date="2016-11" db="EMBL/GenBank/DDBJ databases">
        <title>Description of two novel members of the family Erysipelotrichaceae: Ileibacterium lipovorans gen. nov., sp. nov. and Dubosiella newyorkensis, gen. nov., sp. nov.</title>
        <authorList>
            <person name="Cox L.M."/>
            <person name="Sohn J."/>
            <person name="Tyrrell K.L."/>
            <person name="Citron D.M."/>
            <person name="Lawson P.A."/>
            <person name="Patel N.B."/>
            <person name="Iizumi T."/>
            <person name="Perez-Perez G.I."/>
            <person name="Goldstein E.J."/>
            <person name="Blaser M.J."/>
        </authorList>
    </citation>
    <scope>NUCLEOTIDE SEQUENCE [LARGE SCALE GENOMIC DNA]</scope>
    <source>
        <strain evidence="1 2">NYU-BL-A3</strain>
    </source>
</reference>
<dbReference type="SUPFAM" id="SSF51161">
    <property type="entry name" value="Trimeric LpxA-like enzymes"/>
    <property type="match status" value="1"/>
</dbReference>
<name>A0A1U7NFA2_9FIRM</name>
<accession>A0A1U7NFA2</accession>
<dbReference type="OrthoDB" id="9803036at2"/>
<evidence type="ECO:0000313" key="1">
    <source>
        <dbReference type="EMBL" id="OLU38861.1"/>
    </source>
</evidence>
<dbReference type="InterPro" id="IPR047324">
    <property type="entry name" value="LbH_gamma_CA-like"/>
</dbReference>
<dbReference type="Pfam" id="PF00132">
    <property type="entry name" value="Hexapep"/>
    <property type="match status" value="1"/>
</dbReference>
<dbReference type="Proteomes" id="UP000186341">
    <property type="component" value="Unassembled WGS sequence"/>
</dbReference>
<dbReference type="PANTHER" id="PTHR13061">
    <property type="entry name" value="DYNACTIN SUBUNIT P25"/>
    <property type="match status" value="1"/>
</dbReference>
<comment type="caution">
    <text evidence="1">The sequence shown here is derived from an EMBL/GenBank/DDBJ whole genome shotgun (WGS) entry which is preliminary data.</text>
</comment>